<name>A0A553NS36_TIGCA</name>
<dbReference type="GO" id="GO:0032511">
    <property type="term" value="P:late endosome to vacuole transport via multivesicular body sorting pathway"/>
    <property type="evidence" value="ECO:0007669"/>
    <property type="project" value="TreeGrafter"/>
</dbReference>
<evidence type="ECO:0000256" key="2">
    <source>
        <dbReference type="ARBA" id="ARBA00006190"/>
    </source>
</evidence>
<keyword evidence="6" id="KW-0472">Membrane</keyword>
<evidence type="ECO:0000256" key="6">
    <source>
        <dbReference type="ARBA" id="ARBA00023136"/>
    </source>
</evidence>
<gene>
    <name evidence="9" type="ORF">TCAL_07671</name>
</gene>
<comment type="subcellular location">
    <subcellularLocation>
        <location evidence="1">Endosome membrane</location>
    </subcellularLocation>
</comment>
<evidence type="ECO:0000256" key="7">
    <source>
        <dbReference type="SAM" id="Coils"/>
    </source>
</evidence>
<dbReference type="OMA" id="RAKQPAM"/>
<dbReference type="GO" id="GO:0000815">
    <property type="term" value="C:ESCRT III complex"/>
    <property type="evidence" value="ECO:0007669"/>
    <property type="project" value="TreeGrafter"/>
</dbReference>
<evidence type="ECO:0000256" key="4">
    <source>
        <dbReference type="ARBA" id="ARBA00022753"/>
    </source>
</evidence>
<evidence type="ECO:0000313" key="9">
    <source>
        <dbReference type="EMBL" id="TRY68256.1"/>
    </source>
</evidence>
<feature type="region of interest" description="Disordered" evidence="8">
    <location>
        <begin position="191"/>
        <end position="236"/>
    </location>
</feature>
<keyword evidence="7" id="KW-0175">Coiled coil</keyword>
<dbReference type="Gene3D" id="1.10.287.1060">
    <property type="entry name" value="ESAT-6-like"/>
    <property type="match status" value="1"/>
</dbReference>
<dbReference type="PANTHER" id="PTHR22761:SF5">
    <property type="entry name" value="CHARGED MULTIVESICULAR BODY PROTEIN 6"/>
    <property type="match status" value="1"/>
</dbReference>
<evidence type="ECO:0000256" key="8">
    <source>
        <dbReference type="SAM" id="MobiDB-lite"/>
    </source>
</evidence>
<evidence type="ECO:0008006" key="11">
    <source>
        <dbReference type="Google" id="ProtNLM"/>
    </source>
</evidence>
<dbReference type="STRING" id="6832.A0A553NS36"/>
<keyword evidence="4" id="KW-0967">Endosome</keyword>
<dbReference type="EMBL" id="VCGU01000010">
    <property type="protein sequence ID" value="TRY68256.1"/>
    <property type="molecule type" value="Genomic_DNA"/>
</dbReference>
<reference evidence="9 10" key="1">
    <citation type="journal article" date="2018" name="Nat. Ecol. Evol.">
        <title>Genomic signatures of mitonuclear coevolution across populations of Tigriopus californicus.</title>
        <authorList>
            <person name="Barreto F.S."/>
            <person name="Watson E.T."/>
            <person name="Lima T.G."/>
            <person name="Willett C.S."/>
            <person name="Edmands S."/>
            <person name="Li W."/>
            <person name="Burton R.S."/>
        </authorList>
    </citation>
    <scope>NUCLEOTIDE SEQUENCE [LARGE SCALE GENOMIC DNA]</scope>
    <source>
        <strain evidence="9 10">San Diego</strain>
    </source>
</reference>
<sequence length="236" mass="26435">MGGIFGKDKKSSSSRITEQDQAILDGGHFGKDKKSSSSRITEQDQAILKLKKQRDQLKMYQKRIEGVLEKDRLMAKTLLTAGKRDRAKLLLRKKKYQEGLLTRTDGQLETLERLVQDLEFAQIEKQVIDGLRVGNDALKKANEMFSIEEIESIMDDSREAIAKQQEIDSLISGQLSSEDEDEVLAELEALGQEIQGPEPDLKLPEVPTEKLPEPAETGEKTKSSVKKKKAPVALES</sequence>
<proteinExistence type="inferred from homology"/>
<evidence type="ECO:0000256" key="3">
    <source>
        <dbReference type="ARBA" id="ARBA00022448"/>
    </source>
</evidence>
<dbReference type="GO" id="GO:0015031">
    <property type="term" value="P:protein transport"/>
    <property type="evidence" value="ECO:0007669"/>
    <property type="project" value="UniProtKB-KW"/>
</dbReference>
<dbReference type="Pfam" id="PF03357">
    <property type="entry name" value="Snf7"/>
    <property type="match status" value="1"/>
</dbReference>
<evidence type="ECO:0000313" key="10">
    <source>
        <dbReference type="Proteomes" id="UP000318571"/>
    </source>
</evidence>
<organism evidence="9 10">
    <name type="scientific">Tigriopus californicus</name>
    <name type="common">Marine copepod</name>
    <dbReference type="NCBI Taxonomy" id="6832"/>
    <lineage>
        <taxon>Eukaryota</taxon>
        <taxon>Metazoa</taxon>
        <taxon>Ecdysozoa</taxon>
        <taxon>Arthropoda</taxon>
        <taxon>Crustacea</taxon>
        <taxon>Multicrustacea</taxon>
        <taxon>Hexanauplia</taxon>
        <taxon>Copepoda</taxon>
        <taxon>Harpacticoida</taxon>
        <taxon>Harpacticidae</taxon>
        <taxon>Tigriopus</taxon>
    </lineage>
</organism>
<comment type="caution">
    <text evidence="9">The sequence shown here is derived from an EMBL/GenBank/DDBJ whole genome shotgun (WGS) entry which is preliminary data.</text>
</comment>
<feature type="compositionally biased region" description="Basic and acidic residues" evidence="8">
    <location>
        <begin position="199"/>
        <end position="222"/>
    </location>
</feature>
<protein>
    <recommendedName>
        <fullName evidence="11">Charged multivesicular body protein 6</fullName>
    </recommendedName>
</protein>
<keyword evidence="3" id="KW-0813">Transport</keyword>
<keyword evidence="5" id="KW-0653">Protein transport</keyword>
<dbReference type="GO" id="GO:0005771">
    <property type="term" value="C:multivesicular body"/>
    <property type="evidence" value="ECO:0007669"/>
    <property type="project" value="TreeGrafter"/>
</dbReference>
<dbReference type="GO" id="GO:0006900">
    <property type="term" value="P:vesicle budding from membrane"/>
    <property type="evidence" value="ECO:0007669"/>
    <property type="project" value="TreeGrafter"/>
</dbReference>
<feature type="region of interest" description="Disordered" evidence="8">
    <location>
        <begin position="1"/>
        <end position="40"/>
    </location>
</feature>
<accession>A0A553NS36</accession>
<dbReference type="PANTHER" id="PTHR22761">
    <property type="entry name" value="CHARGED MULTIVESICULAR BODY PROTEIN"/>
    <property type="match status" value="1"/>
</dbReference>
<evidence type="ECO:0000256" key="1">
    <source>
        <dbReference type="ARBA" id="ARBA00004608"/>
    </source>
</evidence>
<feature type="coiled-coil region" evidence="7">
    <location>
        <begin position="43"/>
        <end position="70"/>
    </location>
</feature>
<dbReference type="InterPro" id="IPR005024">
    <property type="entry name" value="Snf7_fam"/>
</dbReference>
<keyword evidence="10" id="KW-1185">Reference proteome</keyword>
<dbReference type="Proteomes" id="UP000318571">
    <property type="component" value="Chromosome 1"/>
</dbReference>
<evidence type="ECO:0000256" key="5">
    <source>
        <dbReference type="ARBA" id="ARBA00022927"/>
    </source>
</evidence>
<feature type="compositionally biased region" description="Basic and acidic residues" evidence="8">
    <location>
        <begin position="1"/>
        <end position="11"/>
    </location>
</feature>
<comment type="similarity">
    <text evidence="2">Belongs to the SNF7 family.</text>
</comment>
<dbReference type="AlphaFoldDB" id="A0A553NS36"/>